<keyword evidence="2" id="KW-1185">Reference proteome</keyword>
<dbReference type="SUPFAM" id="SSF54593">
    <property type="entry name" value="Glyoxalase/Bleomycin resistance protein/Dihydroxybiphenyl dioxygenase"/>
    <property type="match status" value="1"/>
</dbReference>
<dbReference type="InterPro" id="IPR029068">
    <property type="entry name" value="Glyas_Bleomycin-R_OHBP_Dase"/>
</dbReference>
<evidence type="ECO:0000313" key="2">
    <source>
        <dbReference type="Proteomes" id="UP001519887"/>
    </source>
</evidence>
<protein>
    <recommendedName>
        <fullName evidence="3">VOC domain-containing protein</fullName>
    </recommendedName>
</protein>
<gene>
    <name evidence="1" type="ORF">K0U00_12530</name>
</gene>
<evidence type="ECO:0000313" key="1">
    <source>
        <dbReference type="EMBL" id="MBW7454860.1"/>
    </source>
</evidence>
<dbReference type="Gene3D" id="3.30.720.110">
    <property type="match status" value="1"/>
</dbReference>
<dbReference type="Proteomes" id="UP001519887">
    <property type="component" value="Unassembled WGS sequence"/>
</dbReference>
<sequence length="146" mass="15863">MGVPAGQQNVVPYIMVTDGQVLIQFLESTFGAQAGLIVKSTNGKKITHGELKIGESLLYFADGTEEAVNCDEDCSTGEQKYDAELKAKEPSNIHMYVYVDDAAEAVRRAELAGGTSVTPVMEDENGIMGGFVDPFNNLWWVKSPKQ</sequence>
<dbReference type="Gene3D" id="3.30.720.120">
    <property type="match status" value="1"/>
</dbReference>
<reference evidence="1 2" key="1">
    <citation type="submission" date="2021-07" db="EMBL/GenBank/DDBJ databases">
        <title>Paenibacillus radiodurans sp. nov., isolated from the southeastern edge of Tengger Desert.</title>
        <authorList>
            <person name="Zhang G."/>
        </authorList>
    </citation>
    <scope>NUCLEOTIDE SEQUENCE [LARGE SCALE GENOMIC DNA]</scope>
    <source>
        <strain evidence="1 2">CCM 7311</strain>
    </source>
</reference>
<organism evidence="1 2">
    <name type="scientific">Paenibacillus sepulcri</name>
    <dbReference type="NCBI Taxonomy" id="359917"/>
    <lineage>
        <taxon>Bacteria</taxon>
        <taxon>Bacillati</taxon>
        <taxon>Bacillota</taxon>
        <taxon>Bacilli</taxon>
        <taxon>Bacillales</taxon>
        <taxon>Paenibacillaceae</taxon>
        <taxon>Paenibacillus</taxon>
    </lineage>
</organism>
<name>A0ABS7C1U7_9BACL</name>
<dbReference type="RefSeq" id="WP_210046493.1">
    <property type="nucleotide sequence ID" value="NZ_JBHLVU010000030.1"/>
</dbReference>
<dbReference type="EMBL" id="JAHZIK010000263">
    <property type="protein sequence ID" value="MBW7454860.1"/>
    <property type="molecule type" value="Genomic_DNA"/>
</dbReference>
<evidence type="ECO:0008006" key="3">
    <source>
        <dbReference type="Google" id="ProtNLM"/>
    </source>
</evidence>
<accession>A0ABS7C1U7</accession>
<comment type="caution">
    <text evidence="1">The sequence shown here is derived from an EMBL/GenBank/DDBJ whole genome shotgun (WGS) entry which is preliminary data.</text>
</comment>
<proteinExistence type="predicted"/>